<name>A0A0E3VAW1_9BACT</name>
<evidence type="ECO:0000256" key="3">
    <source>
        <dbReference type="ARBA" id="ARBA00022452"/>
    </source>
</evidence>
<keyword evidence="15" id="KW-1185">Reference proteome</keyword>
<keyword evidence="4 10" id="KW-0812">Transmembrane</keyword>
<dbReference type="GO" id="GO:0015344">
    <property type="term" value="F:siderophore uptake transmembrane transporter activity"/>
    <property type="evidence" value="ECO:0007669"/>
    <property type="project" value="TreeGrafter"/>
</dbReference>
<evidence type="ECO:0000256" key="4">
    <source>
        <dbReference type="ARBA" id="ARBA00022692"/>
    </source>
</evidence>
<dbReference type="Proteomes" id="UP000033054">
    <property type="component" value="Chromosome"/>
</dbReference>
<dbReference type="InterPro" id="IPR012910">
    <property type="entry name" value="Plug_dom"/>
</dbReference>
<dbReference type="EMBL" id="CP010429">
    <property type="protein sequence ID" value="AKD58766.1"/>
    <property type="molecule type" value="Genomic_DNA"/>
</dbReference>
<protein>
    <recommendedName>
        <fullName evidence="16">TonB-dependent receptor</fullName>
    </recommendedName>
</protein>
<dbReference type="Gene3D" id="2.170.130.10">
    <property type="entry name" value="TonB-dependent receptor, plug domain"/>
    <property type="match status" value="1"/>
</dbReference>
<keyword evidence="5" id="KW-0732">Signal</keyword>
<dbReference type="InterPro" id="IPR008969">
    <property type="entry name" value="CarboxyPept-like_regulatory"/>
</dbReference>
<keyword evidence="8" id="KW-0675">Receptor</keyword>
<comment type="subcellular location">
    <subcellularLocation>
        <location evidence="1 10">Cell outer membrane</location>
        <topology evidence="1 10">Multi-pass membrane protein</topology>
    </subcellularLocation>
</comment>
<dbReference type="GO" id="GO:0009279">
    <property type="term" value="C:cell outer membrane"/>
    <property type="evidence" value="ECO:0007669"/>
    <property type="project" value="UniProtKB-SubCell"/>
</dbReference>
<dbReference type="SUPFAM" id="SSF49464">
    <property type="entry name" value="Carboxypeptidase regulatory domain-like"/>
    <property type="match status" value="1"/>
</dbReference>
<evidence type="ECO:0000259" key="13">
    <source>
        <dbReference type="Pfam" id="PF07715"/>
    </source>
</evidence>
<dbReference type="PROSITE" id="PS52016">
    <property type="entry name" value="TONB_DEPENDENT_REC_3"/>
    <property type="match status" value="1"/>
</dbReference>
<evidence type="ECO:0000313" key="14">
    <source>
        <dbReference type="EMBL" id="AKD58766.1"/>
    </source>
</evidence>
<keyword evidence="9 10" id="KW-0998">Cell outer membrane</keyword>
<dbReference type="InterPro" id="IPR036942">
    <property type="entry name" value="Beta-barrel_TonB_sf"/>
</dbReference>
<dbReference type="HOGENOM" id="CLU_022656_0_0_10"/>
<evidence type="ECO:0000313" key="15">
    <source>
        <dbReference type="Proteomes" id="UP000033054"/>
    </source>
</evidence>
<dbReference type="KEGG" id="srd:SD10_24460"/>
<accession>A0A0E3VAW1</accession>
<dbReference type="Gene3D" id="2.40.170.20">
    <property type="entry name" value="TonB-dependent receptor, beta-barrel domain"/>
    <property type="match status" value="1"/>
</dbReference>
<reference evidence="14 15" key="1">
    <citation type="journal article" date="2014" name="Curr. Microbiol.">
        <title>Spirosoma radiotolerans sp. nov., a gamma-radiation-resistant bacterium isolated from gamma ray-irradiated soil.</title>
        <authorList>
            <person name="Lee J.J."/>
            <person name="Srinivasan S."/>
            <person name="Lim S."/>
            <person name="Joe M."/>
            <person name="Im S."/>
            <person name="Bae S.I."/>
            <person name="Park K.R."/>
            <person name="Han J.H."/>
            <person name="Park S.H."/>
            <person name="Joo B.M."/>
            <person name="Park S.J."/>
            <person name="Kim M.K."/>
        </authorList>
    </citation>
    <scope>NUCLEOTIDE SEQUENCE [LARGE SCALE GENOMIC DNA]</scope>
    <source>
        <strain evidence="14 15">DG5A</strain>
    </source>
</reference>
<dbReference type="InterPro" id="IPR037066">
    <property type="entry name" value="Plug_dom_sf"/>
</dbReference>
<evidence type="ECO:0000256" key="10">
    <source>
        <dbReference type="PROSITE-ProRule" id="PRU01360"/>
    </source>
</evidence>
<gene>
    <name evidence="14" type="ORF">SD10_24460</name>
</gene>
<keyword evidence="7 10" id="KW-0472">Membrane</keyword>
<dbReference type="Pfam" id="PF13715">
    <property type="entry name" value="CarbopepD_reg_2"/>
    <property type="match status" value="1"/>
</dbReference>
<dbReference type="Gene3D" id="2.60.40.1120">
    <property type="entry name" value="Carboxypeptidase-like, regulatory domain"/>
    <property type="match status" value="1"/>
</dbReference>
<dbReference type="PATRIC" id="fig|1379870.5.peg.5293"/>
<dbReference type="STRING" id="1379870.SD10_24460"/>
<evidence type="ECO:0000256" key="9">
    <source>
        <dbReference type="ARBA" id="ARBA00023237"/>
    </source>
</evidence>
<dbReference type="AlphaFoldDB" id="A0A0E3VAW1"/>
<feature type="domain" description="TonB-dependent receptor plug" evidence="13">
    <location>
        <begin position="120"/>
        <end position="227"/>
    </location>
</feature>
<evidence type="ECO:0000256" key="2">
    <source>
        <dbReference type="ARBA" id="ARBA00022448"/>
    </source>
</evidence>
<evidence type="ECO:0000256" key="5">
    <source>
        <dbReference type="ARBA" id="ARBA00022729"/>
    </source>
</evidence>
<keyword evidence="2 10" id="KW-0813">Transport</keyword>
<evidence type="ECO:0000256" key="8">
    <source>
        <dbReference type="ARBA" id="ARBA00023170"/>
    </source>
</evidence>
<dbReference type="InterPro" id="IPR039426">
    <property type="entry name" value="TonB-dep_rcpt-like"/>
</dbReference>
<evidence type="ECO:0000259" key="12">
    <source>
        <dbReference type="Pfam" id="PF00593"/>
    </source>
</evidence>
<comment type="similarity">
    <text evidence="10 11">Belongs to the TonB-dependent receptor family.</text>
</comment>
<feature type="domain" description="TonB-dependent receptor-like beta-barrel" evidence="12">
    <location>
        <begin position="254"/>
        <end position="678"/>
    </location>
</feature>
<keyword evidence="3 10" id="KW-1134">Transmembrane beta strand</keyword>
<evidence type="ECO:0000256" key="11">
    <source>
        <dbReference type="RuleBase" id="RU003357"/>
    </source>
</evidence>
<keyword evidence="6 11" id="KW-0798">TonB box</keyword>
<evidence type="ECO:0008006" key="16">
    <source>
        <dbReference type="Google" id="ProtNLM"/>
    </source>
</evidence>
<dbReference type="Pfam" id="PF00593">
    <property type="entry name" value="TonB_dep_Rec_b-barrel"/>
    <property type="match status" value="1"/>
</dbReference>
<evidence type="ECO:0000256" key="6">
    <source>
        <dbReference type="ARBA" id="ARBA00023077"/>
    </source>
</evidence>
<sequence>MKTVFLLLFLLITRVSGLAYSQDTLRISVRHATTQQPIAGATVVLIGTAMGTVTNGVGYAQLHTPSVAPYQIRVSAVSFHSVTQTISVPVRDTIQIALETAEEALEEVTVSSTRGGRSVADEPTRVEVIDGEELDEKANMQPANIAVILRESPGIQVQQTSVMSANATFRIQGLDGRYTQLLQDGLPLYSGFSSGLSLMQVPPLNLKQVEVVKGCQSTLYGSGAIAGLVNLVTKEPTRERDLSFLINGTSALGLDLNGYYAQRNEKVGLTFYATRNLQRAYDANSDQFSDLPQTARTTLQPKLFWYPSPTTTVSAGLIWSDEQRTGGYLPTIKNESTLGYTEANNSQRLATQFRLEKRFTNGLLTIKNSISRFKRAIVLPNYRFDGLQQSSFSEISYFTHQSKADWIVGLNLWTDAFRDSNPIHVPALADVYHQTIAGLFVQNTLTLSEQLSLETGLRADVVNTSTSNPSDPAKPTLFLLPRFSLLYRASDHWTSRLGGGLGYKAPTIFTEDAERLSFQGVDLRSIRSDQTESSIGVNWDINYRTQLGNETTLSINQLFFYTTLNRLTVLSAQPNGYGFRTANGNLSTRGFETNIRLVYHDFHTFLGYSFIDTQRRYDDLTGITPLTAKHRLYFTTLYETDRIKTGFEAFYTGQQQRTNGTTTRDYWTIGYMIERKWSFGGASQGRATLGRANAGGAIRGSVFINFENILDVRQSRFESLVSGAVTQPTFVTDIYAPTDGRIINGGIKLNL</sequence>
<proteinExistence type="inferred from homology"/>
<dbReference type="InterPro" id="IPR000531">
    <property type="entry name" value="Beta-barrel_TonB"/>
</dbReference>
<dbReference type="SUPFAM" id="SSF56935">
    <property type="entry name" value="Porins"/>
    <property type="match status" value="1"/>
</dbReference>
<dbReference type="PANTHER" id="PTHR30069:SF29">
    <property type="entry name" value="HEMOGLOBIN AND HEMOGLOBIN-HAPTOGLOBIN-BINDING PROTEIN 1-RELATED"/>
    <property type="match status" value="1"/>
</dbReference>
<evidence type="ECO:0000256" key="7">
    <source>
        <dbReference type="ARBA" id="ARBA00023136"/>
    </source>
</evidence>
<dbReference type="GO" id="GO:0044718">
    <property type="term" value="P:siderophore transmembrane transport"/>
    <property type="evidence" value="ECO:0007669"/>
    <property type="project" value="TreeGrafter"/>
</dbReference>
<dbReference type="PANTHER" id="PTHR30069">
    <property type="entry name" value="TONB-DEPENDENT OUTER MEMBRANE RECEPTOR"/>
    <property type="match status" value="1"/>
</dbReference>
<dbReference type="Pfam" id="PF07715">
    <property type="entry name" value="Plug"/>
    <property type="match status" value="1"/>
</dbReference>
<evidence type="ECO:0000256" key="1">
    <source>
        <dbReference type="ARBA" id="ARBA00004571"/>
    </source>
</evidence>
<organism evidence="14 15">
    <name type="scientific">Spirosoma radiotolerans</name>
    <dbReference type="NCBI Taxonomy" id="1379870"/>
    <lineage>
        <taxon>Bacteria</taxon>
        <taxon>Pseudomonadati</taxon>
        <taxon>Bacteroidota</taxon>
        <taxon>Cytophagia</taxon>
        <taxon>Cytophagales</taxon>
        <taxon>Cytophagaceae</taxon>
        <taxon>Spirosoma</taxon>
    </lineage>
</organism>